<name>A0A5J5EU22_9PEZI</name>
<reference evidence="1 2" key="1">
    <citation type="submission" date="2019-09" db="EMBL/GenBank/DDBJ databases">
        <title>Draft genome of the ectomycorrhizal ascomycete Sphaerosporella brunnea.</title>
        <authorList>
            <consortium name="DOE Joint Genome Institute"/>
            <person name="Benucci G.M."/>
            <person name="Marozzi G."/>
            <person name="Antonielli L."/>
            <person name="Sanchez S."/>
            <person name="Marco P."/>
            <person name="Wang X."/>
            <person name="Falini L.B."/>
            <person name="Barry K."/>
            <person name="Haridas S."/>
            <person name="Lipzen A."/>
            <person name="Labutti K."/>
            <person name="Grigoriev I.V."/>
            <person name="Murat C."/>
            <person name="Martin F."/>
            <person name="Albertini E."/>
            <person name="Donnini D."/>
            <person name="Bonito G."/>
        </authorList>
    </citation>
    <scope>NUCLEOTIDE SEQUENCE [LARGE SCALE GENOMIC DNA]</scope>
    <source>
        <strain evidence="1 2">Sb_GMNB300</strain>
    </source>
</reference>
<evidence type="ECO:0000313" key="2">
    <source>
        <dbReference type="Proteomes" id="UP000326924"/>
    </source>
</evidence>
<dbReference type="AlphaFoldDB" id="A0A5J5EU22"/>
<proteinExistence type="predicted"/>
<protein>
    <submittedName>
        <fullName evidence="1">Uncharacterized protein</fullName>
    </submittedName>
</protein>
<organism evidence="1 2">
    <name type="scientific">Sphaerosporella brunnea</name>
    <dbReference type="NCBI Taxonomy" id="1250544"/>
    <lineage>
        <taxon>Eukaryota</taxon>
        <taxon>Fungi</taxon>
        <taxon>Dikarya</taxon>
        <taxon>Ascomycota</taxon>
        <taxon>Pezizomycotina</taxon>
        <taxon>Pezizomycetes</taxon>
        <taxon>Pezizales</taxon>
        <taxon>Pyronemataceae</taxon>
        <taxon>Sphaerosporella</taxon>
    </lineage>
</organism>
<dbReference type="Proteomes" id="UP000326924">
    <property type="component" value="Unassembled WGS sequence"/>
</dbReference>
<comment type="caution">
    <text evidence="1">The sequence shown here is derived from an EMBL/GenBank/DDBJ whole genome shotgun (WGS) entry which is preliminary data.</text>
</comment>
<accession>A0A5J5EU22</accession>
<keyword evidence="2" id="KW-1185">Reference proteome</keyword>
<sequence>VPLGIALRAAAAGAQASPSPCYVLLLKLPSNMCLGCRAHSAVNTVGWSWEMVRLLPHWIENVVVFCAELGLCRCCGGSVFGARCSLVVRRWWTSMERLPDARLAGIRILLSET</sequence>
<evidence type="ECO:0000313" key="1">
    <source>
        <dbReference type="EMBL" id="KAA8903108.1"/>
    </source>
</evidence>
<feature type="non-terminal residue" evidence="1">
    <location>
        <position position="1"/>
    </location>
</feature>
<dbReference type="InParanoid" id="A0A5J5EU22"/>
<dbReference type="EMBL" id="VXIS01000122">
    <property type="protein sequence ID" value="KAA8903108.1"/>
    <property type="molecule type" value="Genomic_DNA"/>
</dbReference>
<gene>
    <name evidence="1" type="ORF">FN846DRAFT_954562</name>
</gene>